<organism evidence="1 2">
    <name type="scientific">Liparis tanakae</name>
    <name type="common">Tanaka's snailfish</name>
    <dbReference type="NCBI Taxonomy" id="230148"/>
    <lineage>
        <taxon>Eukaryota</taxon>
        <taxon>Metazoa</taxon>
        <taxon>Chordata</taxon>
        <taxon>Craniata</taxon>
        <taxon>Vertebrata</taxon>
        <taxon>Euteleostomi</taxon>
        <taxon>Actinopterygii</taxon>
        <taxon>Neopterygii</taxon>
        <taxon>Teleostei</taxon>
        <taxon>Neoteleostei</taxon>
        <taxon>Acanthomorphata</taxon>
        <taxon>Eupercaria</taxon>
        <taxon>Perciformes</taxon>
        <taxon>Cottioidei</taxon>
        <taxon>Cottales</taxon>
        <taxon>Liparidae</taxon>
        <taxon>Liparis</taxon>
    </lineage>
</organism>
<keyword evidence="2" id="KW-1185">Reference proteome</keyword>
<evidence type="ECO:0000313" key="1">
    <source>
        <dbReference type="EMBL" id="TNN61902.1"/>
    </source>
</evidence>
<proteinExistence type="predicted"/>
<sequence>MTLQPLYQRMLHRGLDTVQSRSTRLCSTAVVSCRGFTMFTGSSETDFQNKTLKRDKRLRSSATVDNIVSRDEQGLRSACFYVFGSRPSCRILMVLVLRALQDHQVPLCKEKMHKGVWRVEMSSSKRYQSSRDIGVGELHLERCRFSLCGFNSTHFASTRCSGGGRAGGGAVGNGGKQTTPRRSDDACTLTLHRELGLRAVVEGFAAVGAPVRYGQFVEGETVAAAVVCEGAPGPRVDQYPLPHPLHFSRIHTHLHLEGYLLVLLSYDWCHFLDRDVTKLRDELHDTAS</sequence>
<evidence type="ECO:0000313" key="2">
    <source>
        <dbReference type="Proteomes" id="UP000314294"/>
    </source>
</evidence>
<comment type="caution">
    <text evidence="1">The sequence shown here is derived from an EMBL/GenBank/DDBJ whole genome shotgun (WGS) entry which is preliminary data.</text>
</comment>
<name>A0A4Z2HAT6_9TELE</name>
<accession>A0A4Z2HAT6</accession>
<dbReference type="EMBL" id="SRLO01000306">
    <property type="protein sequence ID" value="TNN61902.1"/>
    <property type="molecule type" value="Genomic_DNA"/>
</dbReference>
<dbReference type="Proteomes" id="UP000314294">
    <property type="component" value="Unassembled WGS sequence"/>
</dbReference>
<protein>
    <submittedName>
        <fullName evidence="1">Uncharacterized protein</fullName>
    </submittedName>
</protein>
<dbReference type="AlphaFoldDB" id="A0A4Z2HAT6"/>
<reference evidence="1 2" key="1">
    <citation type="submission" date="2019-03" db="EMBL/GenBank/DDBJ databases">
        <title>First draft genome of Liparis tanakae, snailfish: a comprehensive survey of snailfish specific genes.</title>
        <authorList>
            <person name="Kim W."/>
            <person name="Song I."/>
            <person name="Jeong J.-H."/>
            <person name="Kim D."/>
            <person name="Kim S."/>
            <person name="Ryu S."/>
            <person name="Song J.Y."/>
            <person name="Lee S.K."/>
        </authorList>
    </citation>
    <scope>NUCLEOTIDE SEQUENCE [LARGE SCALE GENOMIC DNA]</scope>
    <source>
        <tissue evidence="1">Muscle</tissue>
    </source>
</reference>
<gene>
    <name evidence="1" type="ORF">EYF80_027918</name>
</gene>